<dbReference type="RefSeq" id="WP_344688788.1">
    <property type="nucleotide sequence ID" value="NZ_BAAAVV010000004.1"/>
</dbReference>
<feature type="region of interest" description="Disordered" evidence="1">
    <location>
        <begin position="1"/>
        <end position="20"/>
    </location>
</feature>
<evidence type="ECO:0000313" key="3">
    <source>
        <dbReference type="EMBL" id="GAA3167974.1"/>
    </source>
</evidence>
<dbReference type="Pfam" id="PF21006">
    <property type="entry name" value="NHase_beta_N"/>
    <property type="match status" value="1"/>
</dbReference>
<dbReference type="EMBL" id="BAAAVV010000004">
    <property type="protein sequence ID" value="GAA3167974.1"/>
    <property type="molecule type" value="Genomic_DNA"/>
</dbReference>
<dbReference type="SUPFAM" id="SSF50090">
    <property type="entry name" value="Electron transport accessory proteins"/>
    <property type="match status" value="1"/>
</dbReference>
<protein>
    <recommendedName>
        <fullName evidence="2">Nitrile hydratase beta subunit-like N-terminal domain-containing protein</fullName>
    </recommendedName>
</protein>
<dbReference type="Gene3D" id="1.10.472.20">
    <property type="entry name" value="Nitrile hydratase, beta subunit"/>
    <property type="match status" value="1"/>
</dbReference>
<feature type="domain" description="Nitrile hydratase beta subunit-like N-terminal" evidence="2">
    <location>
        <begin position="25"/>
        <end position="114"/>
    </location>
</feature>
<evidence type="ECO:0000313" key="4">
    <source>
        <dbReference type="Proteomes" id="UP001499924"/>
    </source>
</evidence>
<dbReference type="InterPro" id="IPR049054">
    <property type="entry name" value="CN_hydtase_beta-like_N"/>
</dbReference>
<reference evidence="4" key="1">
    <citation type="journal article" date="2019" name="Int. J. Syst. Evol. Microbiol.">
        <title>The Global Catalogue of Microorganisms (GCM) 10K type strain sequencing project: providing services to taxonomists for standard genome sequencing and annotation.</title>
        <authorList>
            <consortium name="The Broad Institute Genomics Platform"/>
            <consortium name="The Broad Institute Genome Sequencing Center for Infectious Disease"/>
            <person name="Wu L."/>
            <person name="Ma J."/>
        </authorList>
    </citation>
    <scope>NUCLEOTIDE SEQUENCE [LARGE SCALE GENOMIC DNA]</scope>
    <source>
        <strain evidence="4">JCM 15614</strain>
    </source>
</reference>
<dbReference type="NCBIfam" id="TIGR03889">
    <property type="entry name" value="nitrile_acc"/>
    <property type="match status" value="1"/>
</dbReference>
<keyword evidence="4" id="KW-1185">Reference proteome</keyword>
<evidence type="ECO:0000259" key="2">
    <source>
        <dbReference type="Pfam" id="PF21006"/>
    </source>
</evidence>
<dbReference type="InterPro" id="IPR023808">
    <property type="entry name" value="Nitrile_Hydratase_acc_put"/>
</dbReference>
<accession>A0ABP6PAL3</accession>
<sequence>MTLSTNHRPTLQLDVEGPAAPPRSNGELVFAAPWEGRAFGLTMALVDAGAISYETFRAELIEQIAAWEADPPVGECYSYYGCWLRALERVVAAAGLVSVGDVRERSAAFAARPAGHDHRHGDGHGHDHEH</sequence>
<dbReference type="Proteomes" id="UP001499924">
    <property type="component" value="Unassembled WGS sequence"/>
</dbReference>
<dbReference type="InterPro" id="IPR042262">
    <property type="entry name" value="CN_hydtase_beta_C"/>
</dbReference>
<comment type="caution">
    <text evidence="3">The sequence shown here is derived from an EMBL/GenBank/DDBJ whole genome shotgun (WGS) entry which is preliminary data.</text>
</comment>
<feature type="compositionally biased region" description="Basic and acidic residues" evidence="1">
    <location>
        <begin position="114"/>
        <end position="130"/>
    </location>
</feature>
<name>A0ABP6PAL3_9ACTN</name>
<evidence type="ECO:0000256" key="1">
    <source>
        <dbReference type="SAM" id="MobiDB-lite"/>
    </source>
</evidence>
<organism evidence="3 4">
    <name type="scientific">Blastococcus jejuensis</name>
    <dbReference type="NCBI Taxonomy" id="351224"/>
    <lineage>
        <taxon>Bacteria</taxon>
        <taxon>Bacillati</taxon>
        <taxon>Actinomycetota</taxon>
        <taxon>Actinomycetes</taxon>
        <taxon>Geodermatophilales</taxon>
        <taxon>Geodermatophilaceae</taxon>
        <taxon>Blastococcus</taxon>
    </lineage>
</organism>
<feature type="region of interest" description="Disordered" evidence="1">
    <location>
        <begin position="110"/>
        <end position="130"/>
    </location>
</feature>
<dbReference type="InterPro" id="IPR008990">
    <property type="entry name" value="Elect_transpt_acc-like_dom_sf"/>
</dbReference>
<proteinExistence type="predicted"/>
<gene>
    <name evidence="3" type="ORF">GCM10010531_20950</name>
</gene>